<feature type="chain" id="PRO_5025367867" evidence="3">
    <location>
        <begin position="22"/>
        <end position="586"/>
    </location>
</feature>
<reference evidence="4" key="3">
    <citation type="submission" date="2025-09" db="UniProtKB">
        <authorList>
            <consortium name="Ensembl"/>
        </authorList>
    </citation>
    <scope>IDENTIFICATION</scope>
</reference>
<reference evidence="4" key="2">
    <citation type="submission" date="2025-08" db="UniProtKB">
        <authorList>
            <consortium name="Ensembl"/>
        </authorList>
    </citation>
    <scope>IDENTIFICATION</scope>
</reference>
<name>A0A674MXF1_TAKRU</name>
<dbReference type="AlphaFoldDB" id="A0A674MXF1"/>
<feature type="signal peptide" evidence="3">
    <location>
        <begin position="1"/>
        <end position="21"/>
    </location>
</feature>
<gene>
    <name evidence="4" type="primary">armh4</name>
</gene>
<organism evidence="4 5">
    <name type="scientific">Takifugu rubripes</name>
    <name type="common">Japanese pufferfish</name>
    <name type="synonym">Fugu rubripes</name>
    <dbReference type="NCBI Taxonomy" id="31033"/>
    <lineage>
        <taxon>Eukaryota</taxon>
        <taxon>Metazoa</taxon>
        <taxon>Chordata</taxon>
        <taxon>Craniata</taxon>
        <taxon>Vertebrata</taxon>
        <taxon>Euteleostomi</taxon>
        <taxon>Actinopterygii</taxon>
        <taxon>Neopterygii</taxon>
        <taxon>Teleostei</taxon>
        <taxon>Neoteleostei</taxon>
        <taxon>Acanthomorphata</taxon>
        <taxon>Eupercaria</taxon>
        <taxon>Tetraodontiformes</taxon>
        <taxon>Tetradontoidea</taxon>
        <taxon>Tetraodontidae</taxon>
        <taxon>Takifugu</taxon>
    </lineage>
</organism>
<accession>A0A674MXF1</accession>
<dbReference type="GeneTree" id="ENSGT01120000276102"/>
<feature type="transmembrane region" description="Helical" evidence="2">
    <location>
        <begin position="466"/>
        <end position="487"/>
    </location>
</feature>
<sequence>MMLFKTLRPLLLTGICLCVCGTPVHHSQDPNCSGECVGSLETKHLRSGHSGVSGLLWKVGAGGEAAPHETPTGAAVVTQRENGDGHGGRSGSSVAGGEAWNNSSEIKKVGIASETRDSGRQSSSVSPLFLDHPVTPKQGDVLTARLPLGGNSAPSSILPQMNITKRESRDQGDAKDKQHKPDRTDHHPSSIPPLDFATPRTSTPFWDHYGPTGSSQPDPLLPDIGANLMPRDDGPQSVWTEATRASEADTVVPLSPDEAMEGTMSSEALPLIFEPLEDAVLERAPPDTASAVTLAPGNLHPPFPADSEGPSSSPTSPLPDWTPPWQTSGREQLEPTTFPSTSVSPQPAGGASKMPKLEANLPTRGSTFSSDQHAVTALTVTTHQHKSRSGLEAMESDEDPDEEDENSEESLEDKSEEDATATPDSSSMGPAICMFPLPSVCVQRNQGLMRSWLELIREKAGYVSGMLAPVGISISGALLIVGVLYGIRTIHRKRRNNLKHQRTKTRQQVRPFKVCFSLTIGRLLRSFLLPSKPEKRGAAVRTKPCCSPTAPRMSSDPLDLLFCKRPIPYRRLCKKKEKRKEKSLSL</sequence>
<reference evidence="4 5" key="1">
    <citation type="journal article" date="2011" name="Genome Biol. Evol.">
        <title>Integration of the genetic map and genome assembly of fugu facilitates insights into distinct features of genome evolution in teleosts and mammals.</title>
        <authorList>
            <person name="Kai W."/>
            <person name="Kikuchi K."/>
            <person name="Tohari S."/>
            <person name="Chew A.K."/>
            <person name="Tay A."/>
            <person name="Fujiwara A."/>
            <person name="Hosoya S."/>
            <person name="Suetake H."/>
            <person name="Naruse K."/>
            <person name="Brenner S."/>
            <person name="Suzuki Y."/>
            <person name="Venkatesh B."/>
        </authorList>
    </citation>
    <scope>NUCLEOTIDE SEQUENCE [LARGE SCALE GENOMIC DNA]</scope>
</reference>
<evidence type="ECO:0000256" key="1">
    <source>
        <dbReference type="SAM" id="MobiDB-lite"/>
    </source>
</evidence>
<evidence type="ECO:0000256" key="2">
    <source>
        <dbReference type="SAM" id="Phobius"/>
    </source>
</evidence>
<feature type="region of interest" description="Disordered" evidence="1">
    <location>
        <begin position="290"/>
        <end position="428"/>
    </location>
</feature>
<keyword evidence="5" id="KW-1185">Reference proteome</keyword>
<keyword evidence="3" id="KW-0732">Signal</keyword>
<keyword evidence="2" id="KW-1133">Transmembrane helix</keyword>
<feature type="compositionally biased region" description="Polar residues" evidence="1">
    <location>
        <begin position="324"/>
        <end position="345"/>
    </location>
</feature>
<proteinExistence type="predicted"/>
<feature type="region of interest" description="Disordered" evidence="1">
    <location>
        <begin position="78"/>
        <end position="201"/>
    </location>
</feature>
<evidence type="ECO:0000256" key="3">
    <source>
        <dbReference type="SAM" id="SignalP"/>
    </source>
</evidence>
<protein>
    <submittedName>
        <fullName evidence="4">Uncharacterized protein</fullName>
    </submittedName>
</protein>
<dbReference type="OMA" id="IGPLNMM"/>
<dbReference type="PANTHER" id="PTHR21585">
    <property type="entry name" value="FULL-LENGTH CDNA CLONE CS0DC025YL05 OF NEUROBLASTOMA"/>
    <property type="match status" value="1"/>
</dbReference>
<dbReference type="Proteomes" id="UP000005226">
    <property type="component" value="Chromosome 16"/>
</dbReference>
<feature type="compositionally biased region" description="Polar residues" evidence="1">
    <location>
        <begin position="152"/>
        <end position="163"/>
    </location>
</feature>
<dbReference type="PANTHER" id="PTHR21585:SF0">
    <property type="entry name" value="ARMADILLO-LIKE HELICAL DOMAIN-CONTAINING PROTEIN 4"/>
    <property type="match status" value="1"/>
</dbReference>
<feature type="compositionally biased region" description="Basic and acidic residues" evidence="1">
    <location>
        <begin position="164"/>
        <end position="188"/>
    </location>
</feature>
<keyword evidence="2" id="KW-0812">Transmembrane</keyword>
<feature type="compositionally biased region" description="Polar residues" evidence="1">
    <location>
        <begin position="363"/>
        <end position="382"/>
    </location>
</feature>
<dbReference type="InParanoid" id="A0A674MXF1"/>
<dbReference type="InterPro" id="IPR031524">
    <property type="entry name" value="ARMH4"/>
</dbReference>
<evidence type="ECO:0000313" key="5">
    <source>
        <dbReference type="Proteomes" id="UP000005226"/>
    </source>
</evidence>
<feature type="compositionally biased region" description="Acidic residues" evidence="1">
    <location>
        <begin position="394"/>
        <end position="419"/>
    </location>
</feature>
<keyword evidence="2" id="KW-0472">Membrane</keyword>
<evidence type="ECO:0000313" key="4">
    <source>
        <dbReference type="Ensembl" id="ENSTRUP00000066055.1"/>
    </source>
</evidence>
<dbReference type="Ensembl" id="ENSTRUT00000083799.1">
    <property type="protein sequence ID" value="ENSTRUP00000066055.1"/>
    <property type="gene ID" value="ENSTRUG00000028646.1"/>
</dbReference>